<protein>
    <recommendedName>
        <fullName evidence="1">Rhodanese domain-containing protein</fullName>
    </recommendedName>
</protein>
<proteinExistence type="predicted"/>
<name>A0A4R1BIV7_9PROT</name>
<reference evidence="2 3" key="1">
    <citation type="submission" date="2019-03" db="EMBL/GenBank/DDBJ databases">
        <title>Genome sequence of Thiobacillaceae bacterium LSR1, a sulfur-oxidizing bacterium isolated from freshwater sediment.</title>
        <authorList>
            <person name="Li S."/>
        </authorList>
    </citation>
    <scope>NUCLEOTIDE SEQUENCE [LARGE SCALE GENOMIC DNA]</scope>
    <source>
        <strain evidence="2 3">LSR1</strain>
    </source>
</reference>
<dbReference type="PANTHER" id="PTHR35841:SF1">
    <property type="entry name" value="PHOSPHONATES-BINDING PERIPLASMIC PROTEIN"/>
    <property type="match status" value="1"/>
</dbReference>
<dbReference type="Proteomes" id="UP000295443">
    <property type="component" value="Unassembled WGS sequence"/>
</dbReference>
<dbReference type="CDD" id="cd00158">
    <property type="entry name" value="RHOD"/>
    <property type="match status" value="1"/>
</dbReference>
<dbReference type="Gene3D" id="3.40.250.10">
    <property type="entry name" value="Rhodanese-like domain"/>
    <property type="match status" value="1"/>
</dbReference>
<dbReference type="SUPFAM" id="SSF52821">
    <property type="entry name" value="Rhodanese/Cell cycle control phosphatase"/>
    <property type="match status" value="1"/>
</dbReference>
<dbReference type="EMBL" id="SJZB01000014">
    <property type="protein sequence ID" value="TCJ17219.1"/>
    <property type="molecule type" value="Genomic_DNA"/>
</dbReference>
<dbReference type="Gene3D" id="3.40.190.10">
    <property type="entry name" value="Periplasmic binding protein-like II"/>
    <property type="match status" value="2"/>
</dbReference>
<dbReference type="InterPro" id="IPR036873">
    <property type="entry name" value="Rhodanese-like_dom_sf"/>
</dbReference>
<comment type="caution">
    <text evidence="2">The sequence shown here is derived from an EMBL/GenBank/DDBJ whole genome shotgun (WGS) entry which is preliminary data.</text>
</comment>
<evidence type="ECO:0000259" key="1">
    <source>
        <dbReference type="PROSITE" id="PS50206"/>
    </source>
</evidence>
<sequence length="419" mass="45916">MVQISMSNYPICKLRTMSYGWARWDRGASMVKRWLPLLGAALIGVSQGAWALVMNVTLDYDQDRDHVATQSAFNELAARIGKSLGQPVRLVMTQNTERVGEEVRQGGYDILLAPAQIVGLAMRHGYVPVARTEAEARIVLVTDKSSGVRTFEQAKGHSVALPNPESLVSYMVKGELNAQGLSIGGYFGPVTYVNRYGAVLYALDIGQAEIGAVKEGPAKDWLVRHPGALVIKAYDPVPLAGVVVSGKLDEAMRDKVGRAFVGLGADMAGRLAKSGMGAFDQADSADFTKVSTRGFYTPEVLPGATIVTAEQARRLMAQGVPLYDVRPDSHYREGHIKGARHVPYEINSPKEPDYDDSVDKFNLAKLPQDKGAPMIFQCNGAECWYSYKAARYMLKRGYKQVYWFRTGLPAWKAAGYPVE</sequence>
<gene>
    <name evidence="2" type="ORF">EZJ19_04510</name>
</gene>
<evidence type="ECO:0000313" key="2">
    <source>
        <dbReference type="EMBL" id="TCJ17219.1"/>
    </source>
</evidence>
<evidence type="ECO:0000313" key="3">
    <source>
        <dbReference type="Proteomes" id="UP000295443"/>
    </source>
</evidence>
<organism evidence="2 3">
    <name type="scientific">Parasulfuritortus cantonensis</name>
    <dbReference type="NCBI Taxonomy" id="2528202"/>
    <lineage>
        <taxon>Bacteria</taxon>
        <taxon>Pseudomonadati</taxon>
        <taxon>Pseudomonadota</taxon>
        <taxon>Betaproteobacteria</taxon>
        <taxon>Nitrosomonadales</taxon>
        <taxon>Thiobacillaceae</taxon>
        <taxon>Parasulfuritortus</taxon>
    </lineage>
</organism>
<dbReference type="SUPFAM" id="SSF53850">
    <property type="entry name" value="Periplasmic binding protein-like II"/>
    <property type="match status" value="1"/>
</dbReference>
<dbReference type="PANTHER" id="PTHR35841">
    <property type="entry name" value="PHOSPHONATES-BINDING PERIPLASMIC PROTEIN"/>
    <property type="match status" value="1"/>
</dbReference>
<dbReference type="AlphaFoldDB" id="A0A4R1BIV7"/>
<feature type="domain" description="Rhodanese" evidence="1">
    <location>
        <begin position="316"/>
        <end position="419"/>
    </location>
</feature>
<dbReference type="PROSITE" id="PS50206">
    <property type="entry name" value="RHODANESE_3"/>
    <property type="match status" value="1"/>
</dbReference>
<dbReference type="InterPro" id="IPR001763">
    <property type="entry name" value="Rhodanese-like_dom"/>
</dbReference>
<dbReference type="SMART" id="SM00450">
    <property type="entry name" value="RHOD"/>
    <property type="match status" value="1"/>
</dbReference>
<dbReference type="OrthoDB" id="9784513at2"/>
<dbReference type="Pfam" id="PF12974">
    <property type="entry name" value="Phosphonate-bd"/>
    <property type="match status" value="1"/>
</dbReference>
<keyword evidence="3" id="KW-1185">Reference proteome</keyword>
<dbReference type="Pfam" id="PF00581">
    <property type="entry name" value="Rhodanese"/>
    <property type="match status" value="1"/>
</dbReference>
<accession>A0A4R1BIV7</accession>